<keyword evidence="3" id="KW-1185">Reference proteome</keyword>
<keyword evidence="1" id="KW-1133">Transmembrane helix</keyword>
<name>A0A9J5WJ27_SOLCO</name>
<gene>
    <name evidence="2" type="ORF">H5410_055696</name>
</gene>
<reference evidence="2 3" key="1">
    <citation type="submission" date="2020-09" db="EMBL/GenBank/DDBJ databases">
        <title>De no assembly of potato wild relative species, Solanum commersonii.</title>
        <authorList>
            <person name="Cho K."/>
        </authorList>
    </citation>
    <scope>NUCLEOTIDE SEQUENCE [LARGE SCALE GENOMIC DNA]</scope>
    <source>
        <strain evidence="2">LZ3.2</strain>
        <tissue evidence="2">Leaf</tissue>
    </source>
</reference>
<proteinExistence type="predicted"/>
<evidence type="ECO:0000313" key="2">
    <source>
        <dbReference type="EMBL" id="KAG5575562.1"/>
    </source>
</evidence>
<organism evidence="2 3">
    <name type="scientific">Solanum commersonii</name>
    <name type="common">Commerson's wild potato</name>
    <name type="synonym">Commerson's nightshade</name>
    <dbReference type="NCBI Taxonomy" id="4109"/>
    <lineage>
        <taxon>Eukaryota</taxon>
        <taxon>Viridiplantae</taxon>
        <taxon>Streptophyta</taxon>
        <taxon>Embryophyta</taxon>
        <taxon>Tracheophyta</taxon>
        <taxon>Spermatophyta</taxon>
        <taxon>Magnoliopsida</taxon>
        <taxon>eudicotyledons</taxon>
        <taxon>Gunneridae</taxon>
        <taxon>Pentapetalae</taxon>
        <taxon>asterids</taxon>
        <taxon>lamiids</taxon>
        <taxon>Solanales</taxon>
        <taxon>Solanaceae</taxon>
        <taxon>Solanoideae</taxon>
        <taxon>Solaneae</taxon>
        <taxon>Solanum</taxon>
    </lineage>
</organism>
<dbReference type="EMBL" id="JACXVP010000011">
    <property type="protein sequence ID" value="KAG5575562.1"/>
    <property type="molecule type" value="Genomic_DNA"/>
</dbReference>
<sequence>MDYNVMGVFSIALVTHNLLTGSLLSAPWGLAMDILMPCRLEHHCRMHSPILKLVSRLMHAHLAFASPMACHATSQMIIASCHATMPHIPTSAPPSIYVANIADIGVVYLADLLASACHQHG</sequence>
<comment type="caution">
    <text evidence="2">The sequence shown here is derived from an EMBL/GenBank/DDBJ whole genome shotgun (WGS) entry which is preliminary data.</text>
</comment>
<feature type="transmembrane region" description="Helical" evidence="1">
    <location>
        <begin position="6"/>
        <end position="30"/>
    </location>
</feature>
<dbReference type="AlphaFoldDB" id="A0A9J5WJ27"/>
<protein>
    <submittedName>
        <fullName evidence="2">Uncharacterized protein</fullName>
    </submittedName>
</protein>
<dbReference type="Proteomes" id="UP000824120">
    <property type="component" value="Chromosome 11"/>
</dbReference>
<evidence type="ECO:0000256" key="1">
    <source>
        <dbReference type="SAM" id="Phobius"/>
    </source>
</evidence>
<keyword evidence="1" id="KW-0812">Transmembrane</keyword>
<keyword evidence="1" id="KW-0472">Membrane</keyword>
<evidence type="ECO:0000313" key="3">
    <source>
        <dbReference type="Proteomes" id="UP000824120"/>
    </source>
</evidence>
<accession>A0A9J5WJ27</accession>